<evidence type="ECO:0000313" key="3">
    <source>
        <dbReference type="Proteomes" id="UP000324897"/>
    </source>
</evidence>
<dbReference type="Proteomes" id="UP000324897">
    <property type="component" value="Chromosome 3"/>
</dbReference>
<comment type="caution">
    <text evidence="2">The sequence shown here is derived from an EMBL/GenBank/DDBJ whole genome shotgun (WGS) entry which is preliminary data.</text>
</comment>
<gene>
    <name evidence="2" type="ORF">EJB05_42860</name>
</gene>
<protein>
    <submittedName>
        <fullName evidence="2">Uncharacterized protein</fullName>
    </submittedName>
</protein>
<feature type="region of interest" description="Disordered" evidence="1">
    <location>
        <begin position="26"/>
        <end position="78"/>
    </location>
</feature>
<dbReference type="EMBL" id="RWGY01000039">
    <property type="protein sequence ID" value="TVU09389.1"/>
    <property type="molecule type" value="Genomic_DNA"/>
</dbReference>
<evidence type="ECO:0000313" key="2">
    <source>
        <dbReference type="EMBL" id="TVU09389.1"/>
    </source>
</evidence>
<reference evidence="2 3" key="1">
    <citation type="journal article" date="2019" name="Sci. Rep.">
        <title>A high-quality genome of Eragrostis curvula grass provides insights into Poaceae evolution and supports new strategies to enhance forage quality.</title>
        <authorList>
            <person name="Carballo J."/>
            <person name="Santos B.A.C.M."/>
            <person name="Zappacosta D."/>
            <person name="Garbus I."/>
            <person name="Selva J.P."/>
            <person name="Gallo C.A."/>
            <person name="Diaz A."/>
            <person name="Albertini E."/>
            <person name="Caccamo M."/>
            <person name="Echenique V."/>
        </authorList>
    </citation>
    <scope>NUCLEOTIDE SEQUENCE [LARGE SCALE GENOMIC DNA]</scope>
    <source>
        <strain evidence="3">cv. Victoria</strain>
        <tissue evidence="2">Leaf</tissue>
    </source>
</reference>
<sequence length="78" mass="8042">MQQPTSAPGSGRNPLRVDSATRKLQTAQFQNHSQLSSSACPRPCSTASRSMASGNNRALPSSLQSPSDDDGGEGAPAK</sequence>
<feature type="non-terminal residue" evidence="2">
    <location>
        <position position="1"/>
    </location>
</feature>
<feature type="region of interest" description="Disordered" evidence="1">
    <location>
        <begin position="1"/>
        <end position="20"/>
    </location>
</feature>
<accession>A0A5J9TDG9</accession>
<feature type="compositionally biased region" description="Polar residues" evidence="1">
    <location>
        <begin position="26"/>
        <end position="58"/>
    </location>
</feature>
<evidence type="ECO:0000256" key="1">
    <source>
        <dbReference type="SAM" id="MobiDB-lite"/>
    </source>
</evidence>
<proteinExistence type="predicted"/>
<organism evidence="2 3">
    <name type="scientific">Eragrostis curvula</name>
    <name type="common">weeping love grass</name>
    <dbReference type="NCBI Taxonomy" id="38414"/>
    <lineage>
        <taxon>Eukaryota</taxon>
        <taxon>Viridiplantae</taxon>
        <taxon>Streptophyta</taxon>
        <taxon>Embryophyta</taxon>
        <taxon>Tracheophyta</taxon>
        <taxon>Spermatophyta</taxon>
        <taxon>Magnoliopsida</taxon>
        <taxon>Liliopsida</taxon>
        <taxon>Poales</taxon>
        <taxon>Poaceae</taxon>
        <taxon>PACMAD clade</taxon>
        <taxon>Chloridoideae</taxon>
        <taxon>Eragrostideae</taxon>
        <taxon>Eragrostidinae</taxon>
        <taxon>Eragrostis</taxon>
    </lineage>
</organism>
<keyword evidence="3" id="KW-1185">Reference proteome</keyword>
<dbReference type="Gramene" id="TVU09389">
    <property type="protein sequence ID" value="TVU09389"/>
    <property type="gene ID" value="EJB05_42860"/>
</dbReference>
<name>A0A5J9TDG9_9POAL</name>
<dbReference type="AlphaFoldDB" id="A0A5J9TDG9"/>